<dbReference type="SUPFAM" id="SSF55729">
    <property type="entry name" value="Acyl-CoA N-acyltransferases (Nat)"/>
    <property type="match status" value="1"/>
</dbReference>
<reference evidence="2 3" key="1">
    <citation type="submission" date="2024-03" db="EMBL/GenBank/DDBJ databases">
        <title>Community enrichment and isolation of bacterial strains for fucoidan degradation.</title>
        <authorList>
            <person name="Sichert A."/>
        </authorList>
    </citation>
    <scope>NUCLEOTIDE SEQUENCE [LARGE SCALE GENOMIC DNA]</scope>
    <source>
        <strain evidence="2 3">AS62</strain>
    </source>
</reference>
<dbReference type="Gene3D" id="3.40.630.30">
    <property type="match status" value="1"/>
</dbReference>
<keyword evidence="2" id="KW-0808">Transferase</keyword>
<keyword evidence="3" id="KW-1185">Reference proteome</keyword>
<dbReference type="EC" id="2.3.1.-" evidence="2"/>
<protein>
    <submittedName>
        <fullName evidence="2">GNAT family N-acetyltransferase</fullName>
        <ecNumber evidence="2">2.3.1.-</ecNumber>
    </submittedName>
</protein>
<comment type="caution">
    <text evidence="2">The sequence shown here is derived from an EMBL/GenBank/DDBJ whole genome shotgun (WGS) entry which is preliminary data.</text>
</comment>
<dbReference type="Pfam" id="PF13480">
    <property type="entry name" value="Acetyltransf_6"/>
    <property type="match status" value="1"/>
</dbReference>
<sequence length="392" mass="44322">MSHILENTSATSDRKTRTRAAFSVRAITDRQEALSYVDQLPDDVVATGYQSKIFLTAWLSNDTAKPLFLIFNKHGHGDVLLPLELQGKNVAIYCGESHANGNFPVGKRDDILALSSITIAEISKALRNLNSAADALFLERQHEQWDGIKNPFVFESSQASPNVALSLSLEGGFEGVQERHHGKRKRKRQRSHMRKLETFGTVRYVEQVPCHDVEAVLDAFFDMKTARFKELGLCDVFADQSVRNMFGKMFKDSCALDKPTHTLQAVYCDDEPAAIIGCTHHKGRQTVEFGTFAEKFADCGPGDLLFFNSIETACARGYDIYDFGVGDEFYKRRWCEIETWHRETHIPISAQGKLKTTLRILRGRIVKAVKTNTFIWAKVKTARKHVGNLFRR</sequence>
<evidence type="ECO:0000259" key="1">
    <source>
        <dbReference type="Pfam" id="PF13480"/>
    </source>
</evidence>
<name>A0ABU9T4K1_9HYPH</name>
<evidence type="ECO:0000313" key="3">
    <source>
        <dbReference type="Proteomes" id="UP001477870"/>
    </source>
</evidence>
<gene>
    <name evidence="2" type="ORF">WNY59_03410</name>
</gene>
<evidence type="ECO:0000313" key="2">
    <source>
        <dbReference type="EMBL" id="MEM5500631.1"/>
    </source>
</evidence>
<keyword evidence="2" id="KW-0012">Acyltransferase</keyword>
<dbReference type="InterPro" id="IPR038740">
    <property type="entry name" value="BioF2-like_GNAT_dom"/>
</dbReference>
<dbReference type="RefSeq" id="WP_342846932.1">
    <property type="nucleotide sequence ID" value="NZ_JBBMQO010000002.1"/>
</dbReference>
<dbReference type="InterPro" id="IPR016181">
    <property type="entry name" value="Acyl_CoA_acyltransferase"/>
</dbReference>
<feature type="domain" description="BioF2-like acetyltransferase" evidence="1">
    <location>
        <begin position="184"/>
        <end position="332"/>
    </location>
</feature>
<dbReference type="GO" id="GO:0016746">
    <property type="term" value="F:acyltransferase activity"/>
    <property type="evidence" value="ECO:0007669"/>
    <property type="project" value="UniProtKB-KW"/>
</dbReference>
<accession>A0ABU9T4K1</accession>
<dbReference type="EMBL" id="JBBMQO010000002">
    <property type="protein sequence ID" value="MEM5500631.1"/>
    <property type="molecule type" value="Genomic_DNA"/>
</dbReference>
<proteinExistence type="predicted"/>
<dbReference type="Proteomes" id="UP001477870">
    <property type="component" value="Unassembled WGS sequence"/>
</dbReference>
<organism evidence="2 3">
    <name type="scientific">Ahrensia kielensis</name>
    <dbReference type="NCBI Taxonomy" id="76980"/>
    <lineage>
        <taxon>Bacteria</taxon>
        <taxon>Pseudomonadati</taxon>
        <taxon>Pseudomonadota</taxon>
        <taxon>Alphaproteobacteria</taxon>
        <taxon>Hyphomicrobiales</taxon>
        <taxon>Ahrensiaceae</taxon>
        <taxon>Ahrensia</taxon>
    </lineage>
</organism>